<dbReference type="Proteomes" id="UP000294847">
    <property type="component" value="Chromosome 7"/>
</dbReference>
<accession>A0A4P7NSL7</accession>
<reference evidence="1 2" key="1">
    <citation type="journal article" date="2019" name="Mol. Biol. Evol.">
        <title>Blast fungal genomes show frequent chromosomal changes, gene gains and losses, and effector gene turnover.</title>
        <authorList>
            <person name="Gomez Luciano L.B."/>
            <person name="Jason Tsai I."/>
            <person name="Chuma I."/>
            <person name="Tosa Y."/>
            <person name="Chen Y.H."/>
            <person name="Li J.Y."/>
            <person name="Li M.Y."/>
            <person name="Jade Lu M.Y."/>
            <person name="Nakayashiki H."/>
            <person name="Li W.H."/>
        </authorList>
    </citation>
    <scope>NUCLEOTIDE SEQUENCE [LARGE SCALE GENOMIC DNA]</scope>
    <source>
        <strain evidence="1">MZ5-1-6</strain>
    </source>
</reference>
<feature type="non-terminal residue" evidence="1">
    <location>
        <position position="1"/>
    </location>
</feature>
<organism evidence="1 2">
    <name type="scientific">Pyricularia oryzae</name>
    <name type="common">Rice blast fungus</name>
    <name type="synonym">Magnaporthe oryzae</name>
    <dbReference type="NCBI Taxonomy" id="318829"/>
    <lineage>
        <taxon>Eukaryota</taxon>
        <taxon>Fungi</taxon>
        <taxon>Dikarya</taxon>
        <taxon>Ascomycota</taxon>
        <taxon>Pezizomycotina</taxon>
        <taxon>Sordariomycetes</taxon>
        <taxon>Sordariomycetidae</taxon>
        <taxon>Magnaporthales</taxon>
        <taxon>Pyriculariaceae</taxon>
        <taxon>Pyricularia</taxon>
    </lineage>
</organism>
<name>A0A4P7NSL7_PYROR</name>
<proteinExistence type="predicted"/>
<evidence type="ECO:0000313" key="1">
    <source>
        <dbReference type="EMBL" id="QBZ65481.1"/>
    </source>
</evidence>
<sequence length="147" mass="15507">RTWAESISAMLLASRALHNARRDDTFPIKRAGLGVFARTAQLPLTSSSAPGSTISAALFRSTFCSTTAPFFPPSSIKTGLRCICGPRCHLPADGCGACEVALPCRVRDEGLGVALCVLGPVDDKVDYVQWETGSPEHICNGVVDAEA</sequence>
<evidence type="ECO:0000313" key="2">
    <source>
        <dbReference type="Proteomes" id="UP000294847"/>
    </source>
</evidence>
<dbReference type="AlphaFoldDB" id="A0A4P7NSL7"/>
<protein>
    <submittedName>
        <fullName evidence="1">Uncharacterized protein</fullName>
    </submittedName>
</protein>
<dbReference type="EMBL" id="CP034210">
    <property type="protein sequence ID" value="QBZ65481.1"/>
    <property type="molecule type" value="Genomic_DNA"/>
</dbReference>
<gene>
    <name evidence="1" type="ORF">PoMZ_12442</name>
</gene>